<comment type="caution">
    <text evidence="8">The sequence shown here is derived from an EMBL/GenBank/DDBJ whole genome shotgun (WGS) entry which is preliminary data.</text>
</comment>
<evidence type="ECO:0000256" key="2">
    <source>
        <dbReference type="ARBA" id="ARBA00010472"/>
    </source>
</evidence>
<dbReference type="Proteomes" id="UP000326979">
    <property type="component" value="Unassembled WGS sequence"/>
</dbReference>
<dbReference type="SUPFAM" id="SSF55399">
    <property type="entry name" value="Subtilisin inhibitor"/>
    <property type="match status" value="1"/>
</dbReference>
<name>A0A5N8WFS0_9ACTN</name>
<dbReference type="OrthoDB" id="3427327at2"/>
<evidence type="ECO:0000256" key="6">
    <source>
        <dbReference type="ARBA" id="ARBA00023157"/>
    </source>
</evidence>
<keyword evidence="6" id="KW-1015">Disulfide bond</keyword>
<evidence type="ECO:0000313" key="8">
    <source>
        <dbReference type="EMBL" id="MPY46333.1"/>
    </source>
</evidence>
<sequence>MVTAPSAAYAGSGTPGPAFPFAPEDRLTVTVQAAGAADGTYELECHPYGGNHPDARDACAQLDRSTTWDRSPFAPVHPDTVCTMQYGGRATAHVTGIWAGRPVDAHFNRRNGCEIARWDSLVPLLPRIRPQK</sequence>
<feature type="domain" description="Subtilisin inhibitor" evidence="7">
    <location>
        <begin position="27"/>
        <end position="104"/>
    </location>
</feature>
<evidence type="ECO:0000256" key="4">
    <source>
        <dbReference type="ARBA" id="ARBA00022690"/>
    </source>
</evidence>
<dbReference type="InterPro" id="IPR036819">
    <property type="entry name" value="Subtilisin_inhibitor-like_sf"/>
</dbReference>
<proteinExistence type="inferred from homology"/>
<keyword evidence="9" id="KW-1185">Reference proteome</keyword>
<dbReference type="GO" id="GO:0005576">
    <property type="term" value="C:extracellular region"/>
    <property type="evidence" value="ECO:0007669"/>
    <property type="project" value="UniProtKB-SubCell"/>
</dbReference>
<accession>A0A5N8WFS0</accession>
<dbReference type="EMBL" id="VJZE01000631">
    <property type="protein sequence ID" value="MPY46333.1"/>
    <property type="molecule type" value="Genomic_DNA"/>
</dbReference>
<reference evidence="8 9" key="1">
    <citation type="submission" date="2019-07" db="EMBL/GenBank/DDBJ databases">
        <title>New species of Amycolatopsis and Streptomyces.</title>
        <authorList>
            <person name="Duangmal K."/>
            <person name="Teo W.F.A."/>
            <person name="Lipun K."/>
        </authorList>
    </citation>
    <scope>NUCLEOTIDE SEQUENCE [LARGE SCALE GENOMIC DNA]</scope>
    <source>
        <strain evidence="8 9">TISTR 2346</strain>
    </source>
</reference>
<comment type="subcellular location">
    <subcellularLocation>
        <location evidence="1">Secreted</location>
    </subcellularLocation>
</comment>
<evidence type="ECO:0000313" key="9">
    <source>
        <dbReference type="Proteomes" id="UP000326979"/>
    </source>
</evidence>
<gene>
    <name evidence="8" type="ORF">FNH04_42455</name>
</gene>
<dbReference type="GO" id="GO:0004867">
    <property type="term" value="F:serine-type endopeptidase inhibitor activity"/>
    <property type="evidence" value="ECO:0007669"/>
    <property type="project" value="UniProtKB-KW"/>
</dbReference>
<protein>
    <recommendedName>
        <fullName evidence="7">Subtilisin inhibitor domain-containing protein</fullName>
    </recommendedName>
</protein>
<evidence type="ECO:0000256" key="3">
    <source>
        <dbReference type="ARBA" id="ARBA00022525"/>
    </source>
</evidence>
<dbReference type="PROSITE" id="PS00999">
    <property type="entry name" value="SSI"/>
    <property type="match status" value="1"/>
</dbReference>
<dbReference type="InterPro" id="IPR020054">
    <property type="entry name" value="Prot_inh_SSI_I16_CS"/>
</dbReference>
<dbReference type="InterPro" id="IPR023549">
    <property type="entry name" value="Subtilisin_inhibitor"/>
</dbReference>
<dbReference type="AlphaFoldDB" id="A0A5N8WFS0"/>
<keyword evidence="3" id="KW-0964">Secreted</keyword>
<keyword evidence="5" id="KW-0722">Serine protease inhibitor</keyword>
<evidence type="ECO:0000256" key="5">
    <source>
        <dbReference type="ARBA" id="ARBA00022900"/>
    </source>
</evidence>
<evidence type="ECO:0000256" key="1">
    <source>
        <dbReference type="ARBA" id="ARBA00004613"/>
    </source>
</evidence>
<comment type="similarity">
    <text evidence="2">Belongs to the protease inhibitor I16 (SSI) family.</text>
</comment>
<evidence type="ECO:0000259" key="7">
    <source>
        <dbReference type="Pfam" id="PF00720"/>
    </source>
</evidence>
<keyword evidence="4" id="KW-0646">Protease inhibitor</keyword>
<organism evidence="8 9">
    <name type="scientific">Streptomyces phyllanthi</name>
    <dbReference type="NCBI Taxonomy" id="1803180"/>
    <lineage>
        <taxon>Bacteria</taxon>
        <taxon>Bacillati</taxon>
        <taxon>Actinomycetota</taxon>
        <taxon>Actinomycetes</taxon>
        <taxon>Kitasatosporales</taxon>
        <taxon>Streptomycetaceae</taxon>
        <taxon>Streptomyces</taxon>
    </lineage>
</organism>
<dbReference type="Pfam" id="PF00720">
    <property type="entry name" value="SSI"/>
    <property type="match status" value="1"/>
</dbReference>
<dbReference type="Gene3D" id="3.30.350.10">
    <property type="entry name" value="Subtilisin inhibitor-like"/>
    <property type="match status" value="1"/>
</dbReference>